<dbReference type="InterPro" id="IPR006823">
    <property type="entry name" value="Ceramidase_alk"/>
</dbReference>
<keyword evidence="5" id="KW-0964">Secreted</keyword>
<dbReference type="GO" id="GO:0042759">
    <property type="term" value="P:long-chain fatty acid biosynthetic process"/>
    <property type="evidence" value="ECO:0007669"/>
    <property type="project" value="TreeGrafter"/>
</dbReference>
<feature type="domain" description="Neutral/alkaline non-lysosomal ceramidase C-terminal" evidence="16">
    <location>
        <begin position="608"/>
        <end position="771"/>
    </location>
</feature>
<comment type="caution">
    <text evidence="17">The sequence shown here is derived from an EMBL/GenBank/DDBJ whole genome shotgun (WGS) entry which is preliminary data.</text>
</comment>
<evidence type="ECO:0000256" key="1">
    <source>
        <dbReference type="ARBA" id="ARBA00004240"/>
    </source>
</evidence>
<evidence type="ECO:0000313" key="18">
    <source>
        <dbReference type="Proteomes" id="UP000195402"/>
    </source>
</evidence>
<keyword evidence="13" id="KW-0862">Zinc</keyword>
<keyword evidence="18" id="KW-1185">Reference proteome</keyword>
<dbReference type="Proteomes" id="UP000195402">
    <property type="component" value="Unassembled WGS sequence"/>
</dbReference>
<sequence length="772" mass="85332">MAFFSHFHGCVRRPCASIYFSVFLIFFLQNSRGTFSASPYLIGLGSYDITGPAADVNMMGYANTEQTTSGVHFRLRARTFIVAEPNGKRVVFVNLDACMASQIVTIKVLERLKARYGDLYTEQNVAISGIHTHAGPGGYLQYVVYIVTSLGFVRQSFDVIVDGIEKSIIIAHENLQPGSIFVNKGKILLDAGVNRSPSAYLNNPSAERNKYKYDVDKEMTLLKFVDDEWGPIGSFNWFPTHGTSMSRTNALISGDNKGAAARFMEDWSEQKGLLKGIPRRVSNIVPHLHKNNEDLKELAASFQSSGGRPATRLLSSVRRVRSALRQADKPSFVSAFCQSNCGDVSPNVLGAFCTDTGLPCDFNQSTCNGKNELCYSRGPGYPDEFESTRIIGDRQFRKAADLFNKASEQLKGKIDYRHTYLDLSKLEVDISKRGGGHERVKTCPAAMGFAFAAGTTDGPGAFDFKQGDVKGNAFWRLVRNLLKTPAKKQIDCHLPKPILLDTGEMKEPYDWAPSILPIQILRIGQLVILSVPGEFTTMAGRRLRDAVKTVLTSGGHGEFDGNVHVVIAGLTNSYSQYVTTFEEYQIQRYEGASTLYGPHTLSAYIQEFKKLATALLSGKVVEPGPQPPDLLDKQISLLAPVILDATPAGVKFGDVKTDVPQNSTFHRKNNVTVTFWSGCPRNDLMTEGTFALVEILEGKETWVPAYDDDDFCLRFKWSRPKQLSPYSHATIEWIIPESAISGVYRIRHFGAAKNLLGSISRFTGSSRAFVVV</sequence>
<dbReference type="InterPro" id="IPR031329">
    <property type="entry name" value="NEUT/ALK_ceramidase_N"/>
</dbReference>
<keyword evidence="14" id="KW-0443">Lipid metabolism</keyword>
<comment type="subcellular location">
    <subcellularLocation>
        <location evidence="1">Endoplasmic reticulum</location>
    </subcellularLocation>
    <subcellularLocation>
        <location evidence="2">Golgi apparatus</location>
    </subcellularLocation>
    <subcellularLocation>
        <location evidence="3">Secreted</location>
    </subcellularLocation>
</comment>
<dbReference type="Pfam" id="PF04734">
    <property type="entry name" value="Ceramidase_alk"/>
    <property type="match status" value="1"/>
</dbReference>
<keyword evidence="14" id="KW-0746">Sphingolipid metabolism</keyword>
<dbReference type="EMBL" id="MVGT01000437">
    <property type="protein sequence ID" value="OVA17704.1"/>
    <property type="molecule type" value="Genomic_DNA"/>
</dbReference>
<dbReference type="GO" id="GO:0046872">
    <property type="term" value="F:metal ion binding"/>
    <property type="evidence" value="ECO:0007669"/>
    <property type="project" value="UniProtKB-KW"/>
</dbReference>
<comment type="catalytic activity">
    <reaction evidence="11 14">
        <text>an N-acylsphing-4-enine + H2O = sphing-4-enine + a fatty acid</text>
        <dbReference type="Rhea" id="RHEA:20856"/>
        <dbReference type="ChEBI" id="CHEBI:15377"/>
        <dbReference type="ChEBI" id="CHEBI:28868"/>
        <dbReference type="ChEBI" id="CHEBI:52639"/>
        <dbReference type="ChEBI" id="CHEBI:57756"/>
        <dbReference type="EC" id="3.5.1.23"/>
    </reaction>
</comment>
<keyword evidence="10" id="KW-0325">Glycoprotein</keyword>
<evidence type="ECO:0000259" key="16">
    <source>
        <dbReference type="Pfam" id="PF17048"/>
    </source>
</evidence>
<dbReference type="InterPro" id="IPR038445">
    <property type="entry name" value="NCDase_C_sf"/>
</dbReference>
<comment type="similarity">
    <text evidence="4 14">Belongs to the neutral ceramidase family.</text>
</comment>
<keyword evidence="7 14" id="KW-0378">Hydrolase</keyword>
<evidence type="ECO:0000256" key="13">
    <source>
        <dbReference type="PIRSR" id="PIRSR606823-2"/>
    </source>
</evidence>
<dbReference type="FunCoup" id="A0A200R4P4">
    <property type="interactions" value="677"/>
</dbReference>
<reference evidence="17 18" key="1">
    <citation type="journal article" date="2017" name="Mol. Plant">
        <title>The Genome of Medicinal Plant Macleaya cordata Provides New Insights into Benzylisoquinoline Alkaloids Metabolism.</title>
        <authorList>
            <person name="Liu X."/>
            <person name="Liu Y."/>
            <person name="Huang P."/>
            <person name="Ma Y."/>
            <person name="Qing Z."/>
            <person name="Tang Q."/>
            <person name="Cao H."/>
            <person name="Cheng P."/>
            <person name="Zheng Y."/>
            <person name="Yuan Z."/>
            <person name="Zhou Y."/>
            <person name="Liu J."/>
            <person name="Tang Z."/>
            <person name="Zhuo Y."/>
            <person name="Zhang Y."/>
            <person name="Yu L."/>
            <person name="Huang J."/>
            <person name="Yang P."/>
            <person name="Peng Q."/>
            <person name="Zhang J."/>
            <person name="Jiang W."/>
            <person name="Zhang Z."/>
            <person name="Lin K."/>
            <person name="Ro D.K."/>
            <person name="Chen X."/>
            <person name="Xiong X."/>
            <person name="Shang Y."/>
            <person name="Huang S."/>
            <person name="Zeng J."/>
        </authorList>
    </citation>
    <scope>NUCLEOTIDE SEQUENCE [LARGE SCALE GENOMIC DNA]</scope>
    <source>
        <strain evidence="18">cv. BLH2017</strain>
        <tissue evidence="17">Root</tissue>
    </source>
</reference>
<evidence type="ECO:0000256" key="2">
    <source>
        <dbReference type="ARBA" id="ARBA00004555"/>
    </source>
</evidence>
<keyword evidence="8" id="KW-0256">Endoplasmic reticulum</keyword>
<dbReference type="FunFam" id="2.60.40.2300:FF:000002">
    <property type="entry name" value="Neutral/alkaline non-lysosomal ceramidase"/>
    <property type="match status" value="1"/>
</dbReference>
<dbReference type="GO" id="GO:0046514">
    <property type="term" value="P:ceramide catabolic process"/>
    <property type="evidence" value="ECO:0007669"/>
    <property type="project" value="InterPro"/>
</dbReference>
<dbReference type="GO" id="GO:0016020">
    <property type="term" value="C:membrane"/>
    <property type="evidence" value="ECO:0007669"/>
    <property type="project" value="GOC"/>
</dbReference>
<proteinExistence type="inferred from homology"/>
<evidence type="ECO:0000256" key="3">
    <source>
        <dbReference type="ARBA" id="ARBA00004613"/>
    </source>
</evidence>
<feature type="binding site" evidence="13">
    <location>
        <position position="534"/>
    </location>
    <ligand>
        <name>Zn(2+)</name>
        <dbReference type="ChEBI" id="CHEBI:29105"/>
    </ligand>
</feature>
<name>A0A200R4P4_MACCD</name>
<keyword evidence="9" id="KW-0333">Golgi apparatus</keyword>
<dbReference type="GO" id="GO:0005783">
    <property type="term" value="C:endoplasmic reticulum"/>
    <property type="evidence" value="ECO:0007669"/>
    <property type="project" value="UniProtKB-SubCell"/>
</dbReference>
<dbReference type="InParanoid" id="A0A200R4P4"/>
<accession>A0A200R4P4</accession>
<dbReference type="GO" id="GO:0005794">
    <property type="term" value="C:Golgi apparatus"/>
    <property type="evidence" value="ECO:0007669"/>
    <property type="project" value="UniProtKB-SubCell"/>
</dbReference>
<dbReference type="STRING" id="56857.A0A200R4P4"/>
<comment type="cofactor">
    <cofactor evidence="13">
        <name>Zn(2+)</name>
        <dbReference type="ChEBI" id="CHEBI:29105"/>
    </cofactor>
    <text evidence="13">Binds 1 zinc ion per subunit.</text>
</comment>
<dbReference type="PANTHER" id="PTHR12670:SF1">
    <property type="entry name" value="NEUTRAL CERAMIDASE"/>
    <property type="match status" value="1"/>
</dbReference>
<dbReference type="Pfam" id="PF17048">
    <property type="entry name" value="Ceramidse_alk_C"/>
    <property type="match status" value="1"/>
</dbReference>
<feature type="binding site" evidence="13">
    <location>
        <position position="131"/>
    </location>
    <ligand>
        <name>Zn(2+)</name>
        <dbReference type="ChEBI" id="CHEBI:29105"/>
    </ligand>
</feature>
<evidence type="ECO:0000256" key="12">
    <source>
        <dbReference type="PIRSR" id="PIRSR606823-1"/>
    </source>
</evidence>
<evidence type="ECO:0000256" key="14">
    <source>
        <dbReference type="RuleBase" id="RU366019"/>
    </source>
</evidence>
<dbReference type="GO" id="GO:0017040">
    <property type="term" value="F:N-acylsphingosine amidohydrolase activity"/>
    <property type="evidence" value="ECO:0007669"/>
    <property type="project" value="UniProtKB-UniRule"/>
</dbReference>
<organism evidence="17 18">
    <name type="scientific">Macleaya cordata</name>
    <name type="common">Five-seeded plume-poppy</name>
    <name type="synonym">Bocconia cordata</name>
    <dbReference type="NCBI Taxonomy" id="56857"/>
    <lineage>
        <taxon>Eukaryota</taxon>
        <taxon>Viridiplantae</taxon>
        <taxon>Streptophyta</taxon>
        <taxon>Embryophyta</taxon>
        <taxon>Tracheophyta</taxon>
        <taxon>Spermatophyta</taxon>
        <taxon>Magnoliopsida</taxon>
        <taxon>Ranunculales</taxon>
        <taxon>Papaveraceae</taxon>
        <taxon>Papaveroideae</taxon>
        <taxon>Macleaya</taxon>
    </lineage>
</organism>
<keyword evidence="6" id="KW-0732">Signal</keyword>
<feature type="binding site" evidence="13">
    <location>
        <position position="241"/>
    </location>
    <ligand>
        <name>Zn(2+)</name>
        <dbReference type="ChEBI" id="CHEBI:29105"/>
    </ligand>
</feature>
<dbReference type="OMA" id="RNTMKTA"/>
<evidence type="ECO:0000256" key="11">
    <source>
        <dbReference type="ARBA" id="ARBA00048057"/>
    </source>
</evidence>
<dbReference type="OrthoDB" id="191371at2759"/>
<evidence type="ECO:0000256" key="4">
    <source>
        <dbReference type="ARBA" id="ARBA00009835"/>
    </source>
</evidence>
<feature type="binding site" evidence="13">
    <location>
        <position position="577"/>
    </location>
    <ligand>
        <name>Zn(2+)</name>
        <dbReference type="ChEBI" id="CHEBI:29105"/>
    </ligand>
</feature>
<evidence type="ECO:0000256" key="8">
    <source>
        <dbReference type="ARBA" id="ARBA00022824"/>
    </source>
</evidence>
<dbReference type="AlphaFoldDB" id="A0A200R4P4"/>
<dbReference type="EC" id="3.5.1.23" evidence="14"/>
<gene>
    <name evidence="17" type="ORF">BVC80_1835g79</name>
</gene>
<feature type="active site" description="Nucleophile" evidence="12">
    <location>
        <position position="345"/>
    </location>
</feature>
<evidence type="ECO:0000256" key="10">
    <source>
        <dbReference type="ARBA" id="ARBA00023180"/>
    </source>
</evidence>
<evidence type="ECO:0000259" key="15">
    <source>
        <dbReference type="Pfam" id="PF04734"/>
    </source>
</evidence>
<evidence type="ECO:0000256" key="5">
    <source>
        <dbReference type="ARBA" id="ARBA00022525"/>
    </source>
</evidence>
<evidence type="ECO:0000256" key="6">
    <source>
        <dbReference type="ARBA" id="ARBA00022729"/>
    </source>
</evidence>
<evidence type="ECO:0000256" key="7">
    <source>
        <dbReference type="ARBA" id="ARBA00022801"/>
    </source>
</evidence>
<dbReference type="GO" id="GO:0005576">
    <property type="term" value="C:extracellular region"/>
    <property type="evidence" value="ECO:0007669"/>
    <property type="project" value="UniProtKB-SubCell"/>
</dbReference>
<evidence type="ECO:0000256" key="9">
    <source>
        <dbReference type="ARBA" id="ARBA00023034"/>
    </source>
</evidence>
<feature type="domain" description="Neutral/alkaline non-lysosomal ceramidase N-terminal" evidence="15">
    <location>
        <begin position="40"/>
        <end position="606"/>
    </location>
</feature>
<dbReference type="Gene3D" id="2.60.40.2300">
    <property type="entry name" value="Neutral/alkaline non-lysosomal ceramidase, C-terminal domain"/>
    <property type="match status" value="1"/>
</dbReference>
<dbReference type="InterPro" id="IPR031331">
    <property type="entry name" value="NEUT/ALK_ceramidase_C"/>
</dbReference>
<dbReference type="GO" id="GO:0046512">
    <property type="term" value="P:sphingosine biosynthetic process"/>
    <property type="evidence" value="ECO:0007669"/>
    <property type="project" value="TreeGrafter"/>
</dbReference>
<evidence type="ECO:0000313" key="17">
    <source>
        <dbReference type="EMBL" id="OVA17704.1"/>
    </source>
</evidence>
<dbReference type="PANTHER" id="PTHR12670">
    <property type="entry name" value="CERAMIDASE"/>
    <property type="match status" value="1"/>
</dbReference>
<protein>
    <recommendedName>
        <fullName evidence="14">Neutral ceramidase</fullName>
        <ecNumber evidence="14">3.5.1.23</ecNumber>
    </recommendedName>
</protein>
<keyword evidence="13" id="KW-0479">Metal-binding</keyword>